<keyword evidence="4" id="KW-0805">Transcription regulation</keyword>
<proteinExistence type="predicted"/>
<dbReference type="GO" id="GO:0003677">
    <property type="term" value="F:DNA binding"/>
    <property type="evidence" value="ECO:0007669"/>
    <property type="project" value="UniProtKB-KW"/>
</dbReference>
<evidence type="ECO:0000256" key="3">
    <source>
        <dbReference type="ARBA" id="ARBA00022821"/>
    </source>
</evidence>
<dbReference type="EMBL" id="MJEQ01020194">
    <property type="protein sequence ID" value="OIT18669.1"/>
    <property type="molecule type" value="Genomic_DNA"/>
</dbReference>
<evidence type="ECO:0000259" key="9">
    <source>
        <dbReference type="PROSITE" id="PS51032"/>
    </source>
</evidence>
<dbReference type="SUPFAM" id="SSF54171">
    <property type="entry name" value="DNA-binding domain"/>
    <property type="match status" value="1"/>
</dbReference>
<keyword evidence="6" id="KW-0804">Transcription</keyword>
<dbReference type="OrthoDB" id="1216434at2759"/>
<dbReference type="Proteomes" id="UP000187609">
    <property type="component" value="Unassembled WGS sequence"/>
</dbReference>
<keyword evidence="2" id="KW-0936">Ethylene signaling pathway</keyword>
<name>A0A1J6JLH8_NICAT</name>
<feature type="domain" description="AP2/ERF" evidence="9">
    <location>
        <begin position="27"/>
        <end position="84"/>
    </location>
</feature>
<dbReference type="KEGG" id="nau:109222457"/>
<dbReference type="OMA" id="VMINTCA"/>
<dbReference type="InterPro" id="IPR016177">
    <property type="entry name" value="DNA-bd_dom_sf"/>
</dbReference>
<dbReference type="SMR" id="A0A1J6JLH8"/>
<protein>
    <submittedName>
        <fullName evidence="10">Ethylene-responsive transcription factor 4</fullName>
    </submittedName>
</protein>
<evidence type="ECO:0000313" key="10">
    <source>
        <dbReference type="EMBL" id="OIT18669.1"/>
    </source>
</evidence>
<dbReference type="SMART" id="SM00380">
    <property type="entry name" value="AP2"/>
    <property type="match status" value="1"/>
</dbReference>
<dbReference type="Gene3D" id="3.30.730.10">
    <property type="entry name" value="AP2/ERF domain"/>
    <property type="match status" value="1"/>
</dbReference>
<evidence type="ECO:0000256" key="8">
    <source>
        <dbReference type="SAM" id="MobiDB-lite"/>
    </source>
</evidence>
<keyword evidence="12" id="KW-1185">Reference proteome</keyword>
<evidence type="ECO:0000256" key="4">
    <source>
        <dbReference type="ARBA" id="ARBA00023015"/>
    </source>
</evidence>
<evidence type="ECO:0000256" key="5">
    <source>
        <dbReference type="ARBA" id="ARBA00023125"/>
    </source>
</evidence>
<dbReference type="GO" id="GO:0005634">
    <property type="term" value="C:nucleus"/>
    <property type="evidence" value="ECO:0007669"/>
    <property type="project" value="UniProtKB-SubCell"/>
</dbReference>
<dbReference type="EMBL" id="MJEQ01001140">
    <property type="protein sequence ID" value="OIT32060.1"/>
    <property type="molecule type" value="Genomic_DNA"/>
</dbReference>
<dbReference type="GeneID" id="109207858"/>
<dbReference type="GO" id="GO:0003700">
    <property type="term" value="F:DNA-binding transcription factor activity"/>
    <property type="evidence" value="ECO:0007669"/>
    <property type="project" value="InterPro"/>
</dbReference>
<dbReference type="Gramene" id="OIT32060">
    <property type="protein sequence ID" value="OIT32060"/>
    <property type="gene ID" value="A4A49_65681"/>
</dbReference>
<evidence type="ECO:0000256" key="2">
    <source>
        <dbReference type="ARBA" id="ARBA00022745"/>
    </source>
</evidence>
<dbReference type="AlphaFoldDB" id="A0A1J6JLH8"/>
<gene>
    <name evidence="10" type="primary">ERF4_4</name>
    <name evidence="11" type="synonym">ERF4_3</name>
    <name evidence="10" type="ORF">A4A49_43699</name>
    <name evidence="11" type="ORF">A4A49_65681</name>
</gene>
<sequence length="224" mass="24005">MAENGHLAGTVAVPTANGGGVRSDEVHYRGVRKRPWGRYAAEIRDPGQKTRVWLGTFDTAVEAAKAYDTAARLLRGRRAITNFSLTTEDSLMNTRDFMAKLSTRNHVNINTNNHGPIQNSDTGSSSGGGGAVRIPLPNQNPQSRHFPVTGCSAPLQLARDRYYVEALTRAGVLINRDPSSQKKTIDFIGGGVNGGSGRGVQSEPPTTSTRPLNLELTLAPPGNM</sequence>
<keyword evidence="7" id="KW-0539">Nucleus</keyword>
<dbReference type="InterPro" id="IPR036955">
    <property type="entry name" value="AP2/ERF_dom_sf"/>
</dbReference>
<dbReference type="PROSITE" id="PS51032">
    <property type="entry name" value="AP2_ERF"/>
    <property type="match status" value="1"/>
</dbReference>
<dbReference type="Gramene" id="OIT18669">
    <property type="protein sequence ID" value="OIT18669"/>
    <property type="gene ID" value="A4A49_43699"/>
</dbReference>
<dbReference type="PRINTS" id="PR00367">
    <property type="entry name" value="ETHRSPELEMNT"/>
</dbReference>
<keyword evidence="5" id="KW-0238">DNA-binding</keyword>
<dbReference type="STRING" id="49451.A0A1J6JLH8"/>
<comment type="subcellular location">
    <subcellularLocation>
        <location evidence="1">Nucleus</location>
    </subcellularLocation>
</comment>
<keyword evidence="3" id="KW-0611">Plant defense</keyword>
<dbReference type="Pfam" id="PF00847">
    <property type="entry name" value="AP2"/>
    <property type="match status" value="1"/>
</dbReference>
<feature type="compositionally biased region" description="Gly residues" evidence="8">
    <location>
        <begin position="189"/>
        <end position="198"/>
    </location>
</feature>
<evidence type="ECO:0000313" key="11">
    <source>
        <dbReference type="EMBL" id="OIT32060.1"/>
    </source>
</evidence>
<dbReference type="PANTHER" id="PTHR31677:SF212">
    <property type="entry name" value="ETHYLENE-RESPONSIVE TRANSCRIPTION FACTOR 8"/>
    <property type="match status" value="1"/>
</dbReference>
<dbReference type="GO" id="GO:0009873">
    <property type="term" value="P:ethylene-activated signaling pathway"/>
    <property type="evidence" value="ECO:0007669"/>
    <property type="project" value="UniProtKB-KW"/>
</dbReference>
<dbReference type="KEGG" id="nau:109207858"/>
<evidence type="ECO:0000313" key="12">
    <source>
        <dbReference type="Proteomes" id="UP000187609"/>
    </source>
</evidence>
<dbReference type="FunFam" id="3.30.730.10:FF:000001">
    <property type="entry name" value="Ethylene-responsive transcription factor 2"/>
    <property type="match status" value="1"/>
</dbReference>
<accession>A0A1J6JLH8</accession>
<feature type="compositionally biased region" description="Polar residues" evidence="8">
    <location>
        <begin position="109"/>
        <end position="122"/>
    </location>
</feature>
<dbReference type="PANTHER" id="PTHR31677">
    <property type="entry name" value="AP2 DOMAIN CLASS TRANSCRIPTION FACTOR"/>
    <property type="match status" value="1"/>
</dbReference>
<evidence type="ECO:0000256" key="1">
    <source>
        <dbReference type="ARBA" id="ARBA00004123"/>
    </source>
</evidence>
<feature type="region of interest" description="Disordered" evidence="8">
    <location>
        <begin position="109"/>
        <end position="134"/>
    </location>
</feature>
<dbReference type="GeneID" id="109222457"/>
<evidence type="ECO:0000256" key="6">
    <source>
        <dbReference type="ARBA" id="ARBA00023163"/>
    </source>
</evidence>
<reference evidence="10 12" key="1">
    <citation type="submission" date="2016-11" db="EMBL/GenBank/DDBJ databases">
        <title>The genome of Nicotiana attenuata.</title>
        <authorList>
            <person name="Xu S."/>
            <person name="Brockmoeller T."/>
            <person name="Gaquerel E."/>
            <person name="Navarro A."/>
            <person name="Kuhl H."/>
            <person name="Gase K."/>
            <person name="Ling Z."/>
            <person name="Zhou W."/>
            <person name="Kreitzer C."/>
            <person name="Stanke M."/>
            <person name="Tang H."/>
            <person name="Lyons E."/>
            <person name="Pandey P."/>
            <person name="Pandey S.P."/>
            <person name="Timmermann B."/>
            <person name="Baldwin I.T."/>
        </authorList>
    </citation>
    <scope>NUCLEOTIDE SEQUENCE [LARGE SCALE GENOMIC DNA]</scope>
    <source>
        <strain evidence="12">cv. UT</strain>
        <strain evidence="10">UT</strain>
        <tissue evidence="10">Leaves</tissue>
    </source>
</reference>
<dbReference type="CDD" id="cd00018">
    <property type="entry name" value="AP2"/>
    <property type="match status" value="1"/>
</dbReference>
<dbReference type="GO" id="GO:0006952">
    <property type="term" value="P:defense response"/>
    <property type="evidence" value="ECO:0007669"/>
    <property type="project" value="UniProtKB-KW"/>
</dbReference>
<organism evidence="10 12">
    <name type="scientific">Nicotiana attenuata</name>
    <name type="common">Coyote tobacco</name>
    <dbReference type="NCBI Taxonomy" id="49451"/>
    <lineage>
        <taxon>Eukaryota</taxon>
        <taxon>Viridiplantae</taxon>
        <taxon>Streptophyta</taxon>
        <taxon>Embryophyta</taxon>
        <taxon>Tracheophyta</taxon>
        <taxon>Spermatophyta</taxon>
        <taxon>Magnoliopsida</taxon>
        <taxon>eudicotyledons</taxon>
        <taxon>Gunneridae</taxon>
        <taxon>Pentapetalae</taxon>
        <taxon>asterids</taxon>
        <taxon>lamiids</taxon>
        <taxon>Solanales</taxon>
        <taxon>Solanaceae</taxon>
        <taxon>Nicotianoideae</taxon>
        <taxon>Nicotianeae</taxon>
        <taxon>Nicotiana</taxon>
    </lineage>
</organism>
<feature type="region of interest" description="Disordered" evidence="8">
    <location>
        <begin position="189"/>
        <end position="224"/>
    </location>
</feature>
<dbReference type="InterPro" id="IPR001471">
    <property type="entry name" value="AP2/ERF_dom"/>
</dbReference>
<evidence type="ECO:0000256" key="7">
    <source>
        <dbReference type="ARBA" id="ARBA00023242"/>
    </source>
</evidence>
<comment type="caution">
    <text evidence="10">The sequence shown here is derived from an EMBL/GenBank/DDBJ whole genome shotgun (WGS) entry which is preliminary data.</text>
</comment>